<evidence type="ECO:0000313" key="2">
    <source>
        <dbReference type="Proteomes" id="UP001234989"/>
    </source>
</evidence>
<dbReference type="EMBL" id="CP133620">
    <property type="protein sequence ID" value="WMV45996.1"/>
    <property type="molecule type" value="Genomic_DNA"/>
</dbReference>
<name>A0AAF0UHZ7_SOLVR</name>
<dbReference type="AlphaFoldDB" id="A0AAF0UHZ7"/>
<sequence>MAQYEASYDRQCHYFIRQFEVGEANVLGLDLVQEALEKV</sequence>
<protein>
    <submittedName>
        <fullName evidence="1">Uncharacterized protein</fullName>
    </submittedName>
</protein>
<organism evidence="1 2">
    <name type="scientific">Solanum verrucosum</name>
    <dbReference type="NCBI Taxonomy" id="315347"/>
    <lineage>
        <taxon>Eukaryota</taxon>
        <taxon>Viridiplantae</taxon>
        <taxon>Streptophyta</taxon>
        <taxon>Embryophyta</taxon>
        <taxon>Tracheophyta</taxon>
        <taxon>Spermatophyta</taxon>
        <taxon>Magnoliopsida</taxon>
        <taxon>eudicotyledons</taxon>
        <taxon>Gunneridae</taxon>
        <taxon>Pentapetalae</taxon>
        <taxon>asterids</taxon>
        <taxon>lamiids</taxon>
        <taxon>Solanales</taxon>
        <taxon>Solanaceae</taxon>
        <taxon>Solanoideae</taxon>
        <taxon>Solaneae</taxon>
        <taxon>Solanum</taxon>
    </lineage>
</organism>
<dbReference type="Proteomes" id="UP001234989">
    <property type="component" value="Chromosome 9"/>
</dbReference>
<evidence type="ECO:0000313" key="1">
    <source>
        <dbReference type="EMBL" id="WMV45996.1"/>
    </source>
</evidence>
<keyword evidence="2" id="KW-1185">Reference proteome</keyword>
<reference evidence="1" key="1">
    <citation type="submission" date="2023-08" db="EMBL/GenBank/DDBJ databases">
        <title>A de novo genome assembly of Solanum verrucosum Schlechtendal, a Mexican diploid species geographically isolated from the other diploid A-genome species in potato relatives.</title>
        <authorList>
            <person name="Hosaka K."/>
        </authorList>
    </citation>
    <scope>NUCLEOTIDE SEQUENCE</scope>
    <source>
        <tissue evidence="1">Young leaves</tissue>
    </source>
</reference>
<proteinExistence type="predicted"/>
<accession>A0AAF0UHZ7</accession>
<gene>
    <name evidence="1" type="ORF">MTR67_039381</name>
</gene>